<evidence type="ECO:0000256" key="5">
    <source>
        <dbReference type="ARBA" id="ARBA00022989"/>
    </source>
</evidence>
<feature type="region of interest" description="Disordered" evidence="7">
    <location>
        <begin position="567"/>
        <end position="607"/>
    </location>
</feature>
<feature type="transmembrane region" description="Helical" evidence="8">
    <location>
        <begin position="406"/>
        <end position="429"/>
    </location>
</feature>
<dbReference type="AlphaFoldDB" id="A0AAW1R9B9"/>
<feature type="transmembrane region" description="Helical" evidence="8">
    <location>
        <begin position="311"/>
        <end position="327"/>
    </location>
</feature>
<dbReference type="GO" id="GO:0015854">
    <property type="term" value="P:guanine transport"/>
    <property type="evidence" value="ECO:0007669"/>
    <property type="project" value="TreeGrafter"/>
</dbReference>
<evidence type="ECO:0000313" key="9">
    <source>
        <dbReference type="EMBL" id="KAK9830128.1"/>
    </source>
</evidence>
<evidence type="ECO:0000256" key="2">
    <source>
        <dbReference type="ARBA" id="ARBA00005697"/>
    </source>
</evidence>
<keyword evidence="6 8" id="KW-0472">Membrane</keyword>
<feature type="transmembrane region" description="Helical" evidence="8">
    <location>
        <begin position="77"/>
        <end position="101"/>
    </location>
</feature>
<feature type="transmembrane region" description="Helical" evidence="8">
    <location>
        <begin position="469"/>
        <end position="489"/>
    </location>
</feature>
<keyword evidence="4 8" id="KW-0812">Transmembrane</keyword>
<dbReference type="InterPro" id="IPR006043">
    <property type="entry name" value="NCS2"/>
</dbReference>
<comment type="caution">
    <text evidence="9">The sequence shown here is derived from an EMBL/GenBank/DDBJ whole genome shotgun (WGS) entry which is preliminary data.</text>
</comment>
<feature type="transmembrane region" description="Helical" evidence="8">
    <location>
        <begin position="441"/>
        <end position="462"/>
    </location>
</feature>
<keyword evidence="3" id="KW-0813">Transport</keyword>
<evidence type="ECO:0008006" key="11">
    <source>
        <dbReference type="Google" id="ProtNLM"/>
    </source>
</evidence>
<dbReference type="PANTHER" id="PTHR43337">
    <property type="entry name" value="XANTHINE/URACIL PERMEASE C887.17-RELATED"/>
    <property type="match status" value="1"/>
</dbReference>
<dbReference type="GO" id="GO:0005345">
    <property type="term" value="F:purine nucleobase transmembrane transporter activity"/>
    <property type="evidence" value="ECO:0007669"/>
    <property type="project" value="TreeGrafter"/>
</dbReference>
<proteinExistence type="inferred from homology"/>
<evidence type="ECO:0000256" key="8">
    <source>
        <dbReference type="SAM" id="Phobius"/>
    </source>
</evidence>
<comment type="similarity">
    <text evidence="2">Belongs to the nucleobase:cation symporter-2 (NCS2) (TC 2.A.40) family. Azg-like subfamily.</text>
</comment>
<evidence type="ECO:0000256" key="4">
    <source>
        <dbReference type="ARBA" id="ARBA00022692"/>
    </source>
</evidence>
<accession>A0AAW1R9B9</accession>
<comment type="subcellular location">
    <subcellularLocation>
        <location evidence="1">Membrane</location>
        <topology evidence="1">Multi-pass membrane protein</topology>
    </subcellularLocation>
</comment>
<feature type="transmembrane region" description="Helical" evidence="8">
    <location>
        <begin position="217"/>
        <end position="234"/>
    </location>
</feature>
<keyword evidence="10" id="KW-1185">Reference proteome</keyword>
<feature type="transmembrane region" description="Helical" evidence="8">
    <location>
        <begin position="44"/>
        <end position="65"/>
    </location>
</feature>
<gene>
    <name evidence="9" type="ORF">WJX72_009909</name>
</gene>
<sequence length="607" mass="64476">MSSFKLPTLKMPQRPKGGPLQWAEDFFHIRSRGSSWPQELRAGLVLFMTSAYILFLNPLILSGASAGTNTGMPAEDVVLATAISTGVATLSMGLVAGYPWVVSVQLGTNTYFVNNVLQPFLPCGHHSYFTQGVNNVTGLVDICAGDPCTCSDDGQSVLQVGTAADPGPCYGTQQSCLGTKIPFEQALSATFLEGLVFLLICFTGMRSRLLKLLPKTVLMAGACGIGIFIAFVGLRDMGVIVAAPYPTLTKLASTLPYGPDGWGSSQFTSGVTFNSCVMYFDGPPFSVFCPWLSIGGLVFTGILLLWNINGAFIFGILFTMFISWIKFPDKVGSGGLVPPKGADIPHFSATAGSLSFHWAGNTGKLIEAFITFLYLDFIGSSITFVSMGAMCGILDDDGSMPHANSAFIADGLGSTMGGLLGSSALTTYVESAAAVREGGRTGVTACVCAILFFLSVFLYPIFSNIPSIATGPILVLIGVLIFMSAVFEINWEDLTDAGPAFITIIIMPTTNNIAYGCIAGFIAYWITKFVTYQLHPSQQKWPGYALYKRWTVTRSMHILMDGEKGVKPKTVAAADPSASGSDEVPMTDFKEPGAPNAGTDTPGDARV</sequence>
<feature type="transmembrane region" description="Helical" evidence="8">
    <location>
        <begin position="285"/>
        <end position="306"/>
    </location>
</feature>
<dbReference type="Pfam" id="PF00860">
    <property type="entry name" value="Xan_ur_permease"/>
    <property type="match status" value="2"/>
</dbReference>
<organism evidence="9 10">
    <name type="scientific">[Myrmecia] bisecta</name>
    <dbReference type="NCBI Taxonomy" id="41462"/>
    <lineage>
        <taxon>Eukaryota</taxon>
        <taxon>Viridiplantae</taxon>
        <taxon>Chlorophyta</taxon>
        <taxon>core chlorophytes</taxon>
        <taxon>Trebouxiophyceae</taxon>
        <taxon>Trebouxiales</taxon>
        <taxon>Trebouxiaceae</taxon>
        <taxon>Myrmecia</taxon>
    </lineage>
</organism>
<dbReference type="GO" id="GO:0015853">
    <property type="term" value="P:adenine transport"/>
    <property type="evidence" value="ECO:0007669"/>
    <property type="project" value="TreeGrafter"/>
</dbReference>
<dbReference type="EMBL" id="JALJOR010000001">
    <property type="protein sequence ID" value="KAK9830128.1"/>
    <property type="molecule type" value="Genomic_DNA"/>
</dbReference>
<name>A0AAW1R9B9_9CHLO</name>
<evidence type="ECO:0000256" key="6">
    <source>
        <dbReference type="ARBA" id="ARBA00023136"/>
    </source>
</evidence>
<protein>
    <recommendedName>
        <fullName evidence="11">Xanthine/uracil permease</fullName>
    </recommendedName>
</protein>
<reference evidence="9 10" key="1">
    <citation type="journal article" date="2024" name="Nat. Commun.">
        <title>Phylogenomics reveals the evolutionary origins of lichenization in chlorophyte algae.</title>
        <authorList>
            <person name="Puginier C."/>
            <person name="Libourel C."/>
            <person name="Otte J."/>
            <person name="Skaloud P."/>
            <person name="Haon M."/>
            <person name="Grisel S."/>
            <person name="Petersen M."/>
            <person name="Berrin J.G."/>
            <person name="Delaux P.M."/>
            <person name="Dal Grande F."/>
            <person name="Keller J."/>
        </authorList>
    </citation>
    <scope>NUCLEOTIDE SEQUENCE [LARGE SCALE GENOMIC DNA]</scope>
    <source>
        <strain evidence="9 10">SAG 2043</strain>
    </source>
</reference>
<evidence type="ECO:0000256" key="3">
    <source>
        <dbReference type="ARBA" id="ARBA00022448"/>
    </source>
</evidence>
<dbReference type="PANTHER" id="PTHR43337:SF17">
    <property type="entry name" value="XANTHINE URACIL VITAMIN C PERMEASE"/>
    <property type="match status" value="1"/>
</dbReference>
<feature type="transmembrane region" description="Helical" evidence="8">
    <location>
        <begin position="501"/>
        <end position="526"/>
    </location>
</feature>
<evidence type="ECO:0000256" key="1">
    <source>
        <dbReference type="ARBA" id="ARBA00004141"/>
    </source>
</evidence>
<dbReference type="InterPro" id="IPR045018">
    <property type="entry name" value="Azg-like"/>
</dbReference>
<evidence type="ECO:0000313" key="10">
    <source>
        <dbReference type="Proteomes" id="UP001489004"/>
    </source>
</evidence>
<feature type="transmembrane region" description="Helical" evidence="8">
    <location>
        <begin position="372"/>
        <end position="394"/>
    </location>
</feature>
<keyword evidence="5 8" id="KW-1133">Transmembrane helix</keyword>
<dbReference type="GO" id="GO:0005886">
    <property type="term" value="C:plasma membrane"/>
    <property type="evidence" value="ECO:0007669"/>
    <property type="project" value="TreeGrafter"/>
</dbReference>
<evidence type="ECO:0000256" key="7">
    <source>
        <dbReference type="SAM" id="MobiDB-lite"/>
    </source>
</evidence>
<dbReference type="Proteomes" id="UP001489004">
    <property type="component" value="Unassembled WGS sequence"/>
</dbReference>